<evidence type="ECO:0000313" key="2">
    <source>
        <dbReference type="EMBL" id="QJD80990.1"/>
    </source>
</evidence>
<organism evidence="2 3">
    <name type="scientific">Spirosoma rhododendri</name>
    <dbReference type="NCBI Taxonomy" id="2728024"/>
    <lineage>
        <taxon>Bacteria</taxon>
        <taxon>Pseudomonadati</taxon>
        <taxon>Bacteroidota</taxon>
        <taxon>Cytophagia</taxon>
        <taxon>Cytophagales</taxon>
        <taxon>Cytophagaceae</taxon>
        <taxon>Spirosoma</taxon>
    </lineage>
</organism>
<feature type="region of interest" description="Disordered" evidence="1">
    <location>
        <begin position="1"/>
        <end position="31"/>
    </location>
</feature>
<dbReference type="KEGG" id="srho:HH216_23125"/>
<keyword evidence="3" id="KW-1185">Reference proteome</keyword>
<dbReference type="RefSeq" id="WP_169553009.1">
    <property type="nucleotide sequence ID" value="NZ_CP051677.1"/>
</dbReference>
<proteinExistence type="predicted"/>
<gene>
    <name evidence="2" type="ORF">HH216_23125</name>
</gene>
<accession>A0A7L5DZR2</accession>
<protein>
    <submittedName>
        <fullName evidence="2">Uncharacterized protein</fullName>
    </submittedName>
</protein>
<dbReference type="AlphaFoldDB" id="A0A7L5DZR2"/>
<feature type="compositionally biased region" description="Low complexity" evidence="1">
    <location>
        <begin position="1"/>
        <end position="18"/>
    </location>
</feature>
<sequence length="54" mass="6040">MPQTKENTSTDTKSTSSSSKKRSAVEPGDYFIDGKGRMYVLDTNLQPVRYTPPK</sequence>
<dbReference type="Proteomes" id="UP000501128">
    <property type="component" value="Chromosome"/>
</dbReference>
<evidence type="ECO:0000256" key="1">
    <source>
        <dbReference type="SAM" id="MobiDB-lite"/>
    </source>
</evidence>
<dbReference type="EMBL" id="CP051677">
    <property type="protein sequence ID" value="QJD80990.1"/>
    <property type="molecule type" value="Genomic_DNA"/>
</dbReference>
<evidence type="ECO:0000313" key="3">
    <source>
        <dbReference type="Proteomes" id="UP000501128"/>
    </source>
</evidence>
<reference evidence="2 3" key="1">
    <citation type="submission" date="2020-04" db="EMBL/GenBank/DDBJ databases">
        <title>Genome sequencing of novel species.</title>
        <authorList>
            <person name="Heo J."/>
            <person name="Kim S.-J."/>
            <person name="Kim J.-S."/>
            <person name="Hong S.-B."/>
            <person name="Kwon S.-W."/>
        </authorList>
    </citation>
    <scope>NUCLEOTIDE SEQUENCE [LARGE SCALE GENOMIC DNA]</scope>
    <source>
        <strain evidence="2 3">CJU-R4</strain>
    </source>
</reference>
<name>A0A7L5DZR2_9BACT</name>